<feature type="binding site" evidence="3">
    <location>
        <position position="191"/>
    </location>
    <ligand>
        <name>S-adenosyl-L-methionine</name>
        <dbReference type="ChEBI" id="CHEBI:59789"/>
    </ligand>
</feature>
<feature type="binding site" evidence="3 4">
    <location>
        <begin position="83"/>
        <end position="84"/>
    </location>
    <ligand>
        <name>S-adenosyl-L-methionine</name>
        <dbReference type="ChEBI" id="CHEBI:59789"/>
    </ligand>
</feature>
<comment type="caution">
    <text evidence="6">The sequence shown here is derived from an EMBL/GenBank/DDBJ whole genome shotgun (WGS) entry which is preliminary data.</text>
</comment>
<evidence type="ECO:0000256" key="2">
    <source>
        <dbReference type="ARBA" id="ARBA00022691"/>
    </source>
</evidence>
<comment type="caution">
    <text evidence="3">Lacks conserved residue(s) required for the propagation of feature annotation.</text>
</comment>
<reference evidence="6 7" key="1">
    <citation type="submission" date="2018-07" db="EMBL/GenBank/DDBJ databases">
        <title>Campylobacter zealandensis sp. nov., isolated from birds and water in New Zealand.</title>
        <authorList>
            <person name="Wilkinson D.A."/>
            <person name="Biggs P.J."/>
            <person name="French N.P."/>
            <person name="Midwinter A.C."/>
        </authorList>
    </citation>
    <scope>NUCLEOTIDE SEQUENCE [LARGE SCALE GENOMIC DNA]</scope>
    <source>
        <strain evidence="6 7">B423b</strain>
    </source>
</reference>
<evidence type="ECO:0000313" key="7">
    <source>
        <dbReference type="Proteomes" id="UP000292583"/>
    </source>
</evidence>
<dbReference type="OrthoDB" id="5386938at2"/>
<dbReference type="Gene3D" id="3.40.50.150">
    <property type="entry name" value="Vaccinia Virus protein VP39"/>
    <property type="match status" value="1"/>
</dbReference>
<comment type="catalytic activity">
    <reaction evidence="3">
        <text>prephenate + S-adenosyl-L-methionine = carboxy-S-adenosyl-L-methionine + 3-phenylpyruvate + H2O</text>
        <dbReference type="Rhea" id="RHEA:51692"/>
        <dbReference type="ChEBI" id="CHEBI:15377"/>
        <dbReference type="ChEBI" id="CHEBI:18005"/>
        <dbReference type="ChEBI" id="CHEBI:29934"/>
        <dbReference type="ChEBI" id="CHEBI:59789"/>
        <dbReference type="ChEBI" id="CHEBI:134278"/>
    </reaction>
</comment>
<dbReference type="EC" id="2.1.3.-" evidence="3"/>
<comment type="function">
    <text evidence="3">Catalyzes the conversion of S-adenosyl-L-methionine (SAM) to carboxy-S-adenosyl-L-methionine (Cx-SAM).</text>
</comment>
<accession>A0A4Q9JSR8</accession>
<dbReference type="InterPro" id="IPR029063">
    <property type="entry name" value="SAM-dependent_MTases_sf"/>
</dbReference>
<sequence length="234" mass="27283">MKDELFKQDLKKQFEFDKNVASVFDDMINRSVPFYKENLELCANLIAKIISKEAIICDLGCSSANFLIFLANLRKDFKLFGVDNSPSMLDIARSKIKAYGLDVKFFEANLCEFDFFKSDVFVANYTLQFIRPPKRQELVNTIYKNLNENGVFIISEKILYEDAFLSKNIIELYADYKQKQGYSKFEIAAKREALENVLIPYSENENFTMFKNAGFKKVESIFKWANFESFIAFK</sequence>
<dbReference type="SUPFAM" id="SSF53335">
    <property type="entry name" value="S-adenosyl-L-methionine-dependent methyltransferases"/>
    <property type="match status" value="1"/>
</dbReference>
<dbReference type="PANTHER" id="PTHR43861:SF2">
    <property type="entry name" value="CARBOXY-S-ADENOSYL-L-METHIONINE SYNTHASE"/>
    <property type="match status" value="1"/>
</dbReference>
<dbReference type="GO" id="GO:0002098">
    <property type="term" value="P:tRNA wobble uridine modification"/>
    <property type="evidence" value="ECO:0007669"/>
    <property type="project" value="InterPro"/>
</dbReference>
<keyword evidence="7" id="KW-1185">Reference proteome</keyword>
<keyword evidence="2 3" id="KW-0949">S-adenosyl-L-methionine</keyword>
<evidence type="ECO:0000313" key="6">
    <source>
        <dbReference type="EMBL" id="TBR79372.1"/>
    </source>
</evidence>
<protein>
    <recommendedName>
        <fullName evidence="3">Carboxy-S-adenosyl-L-methionine synthase</fullName>
        <shortName evidence="3">Cx-SAM synthase</shortName>
        <ecNumber evidence="3">2.1.3.-</ecNumber>
    </recommendedName>
</protein>
<dbReference type="EMBL" id="QPGR01000016">
    <property type="protein sequence ID" value="TBR79372.1"/>
    <property type="molecule type" value="Genomic_DNA"/>
</dbReference>
<dbReference type="GO" id="GO:0016743">
    <property type="term" value="F:carboxyl- or carbamoyltransferase activity"/>
    <property type="evidence" value="ECO:0007669"/>
    <property type="project" value="UniProtKB-UniRule"/>
</dbReference>
<evidence type="ECO:0000259" key="5">
    <source>
        <dbReference type="Pfam" id="PF13649"/>
    </source>
</evidence>
<evidence type="ECO:0000256" key="3">
    <source>
        <dbReference type="HAMAP-Rule" id="MF_01589"/>
    </source>
</evidence>
<dbReference type="Proteomes" id="UP000292583">
    <property type="component" value="Unassembled WGS sequence"/>
</dbReference>
<dbReference type="HAMAP" id="MF_01589">
    <property type="entry name" value="Cx_SAM_synthase"/>
    <property type="match status" value="1"/>
</dbReference>
<evidence type="ECO:0000256" key="4">
    <source>
        <dbReference type="PIRSR" id="PIRSR006325-1"/>
    </source>
</evidence>
<feature type="domain" description="Methyltransferase" evidence="5">
    <location>
        <begin position="56"/>
        <end position="150"/>
    </location>
</feature>
<organism evidence="6 7">
    <name type="scientific">Campylobacter novaezeelandiae</name>
    <dbReference type="NCBI Taxonomy" id="2267891"/>
    <lineage>
        <taxon>Bacteria</taxon>
        <taxon>Pseudomonadati</taxon>
        <taxon>Campylobacterota</taxon>
        <taxon>Epsilonproteobacteria</taxon>
        <taxon>Campylobacterales</taxon>
        <taxon>Campylobacteraceae</taxon>
        <taxon>Campylobacter</taxon>
    </lineage>
</organism>
<dbReference type="PIRSF" id="PIRSF006325">
    <property type="entry name" value="MeTrfase_bac"/>
    <property type="match status" value="1"/>
</dbReference>
<dbReference type="Pfam" id="PF13649">
    <property type="entry name" value="Methyltransf_25"/>
    <property type="match status" value="1"/>
</dbReference>
<dbReference type="RefSeq" id="WP_131163189.1">
    <property type="nucleotide sequence ID" value="NZ_CP076657.1"/>
</dbReference>
<comment type="similarity">
    <text evidence="3">Belongs to the class I-like SAM-binding methyltransferase superfamily. Cx-SAM synthase family.</text>
</comment>
<feature type="binding site" evidence="3 4">
    <location>
        <begin position="60"/>
        <end position="62"/>
    </location>
    <ligand>
        <name>S-adenosyl-L-methionine</name>
        <dbReference type="ChEBI" id="CHEBI:59789"/>
    </ligand>
</feature>
<dbReference type="NCBIfam" id="TIGR00740">
    <property type="entry name" value="carboxy-S-adenosyl-L-methionine synthase CmoA"/>
    <property type="match status" value="1"/>
</dbReference>
<feature type="binding site" evidence="3 4">
    <location>
        <position position="124"/>
    </location>
    <ligand>
        <name>S-adenosyl-L-methionine</name>
        <dbReference type="ChEBI" id="CHEBI:59789"/>
    </ligand>
</feature>
<evidence type="ECO:0000256" key="1">
    <source>
        <dbReference type="ARBA" id="ARBA00022679"/>
    </source>
</evidence>
<gene>
    <name evidence="3 6" type="primary">cmoA</name>
    <name evidence="6" type="ORF">DU473_07150</name>
</gene>
<dbReference type="CDD" id="cd02440">
    <property type="entry name" value="AdoMet_MTases"/>
    <property type="match status" value="1"/>
</dbReference>
<dbReference type="InterPro" id="IPR005271">
    <property type="entry name" value="CmoA"/>
</dbReference>
<dbReference type="AlphaFoldDB" id="A0A4Q9JSR8"/>
<dbReference type="GO" id="GO:1904047">
    <property type="term" value="F:S-adenosyl-L-methionine binding"/>
    <property type="evidence" value="ECO:0007669"/>
    <property type="project" value="UniProtKB-UniRule"/>
</dbReference>
<proteinExistence type="inferred from homology"/>
<dbReference type="PANTHER" id="PTHR43861">
    <property type="entry name" value="TRANS-ACONITATE 2-METHYLTRANSFERASE-RELATED"/>
    <property type="match status" value="1"/>
</dbReference>
<keyword evidence="1 3" id="KW-0808">Transferase</keyword>
<feature type="binding site" evidence="3 4">
    <location>
        <position position="35"/>
    </location>
    <ligand>
        <name>S-adenosyl-L-methionine</name>
        <dbReference type="ChEBI" id="CHEBI:59789"/>
    </ligand>
</feature>
<dbReference type="InterPro" id="IPR041698">
    <property type="entry name" value="Methyltransf_25"/>
</dbReference>
<name>A0A4Q9JSR8_9BACT</name>